<dbReference type="InterPro" id="IPR004827">
    <property type="entry name" value="bZIP"/>
</dbReference>
<protein>
    <submittedName>
        <fullName evidence="5">Unnamed protein product</fullName>
    </submittedName>
</protein>
<dbReference type="GO" id="GO:0090575">
    <property type="term" value="C:RNA polymerase II transcription regulator complex"/>
    <property type="evidence" value="ECO:0007669"/>
    <property type="project" value="TreeGrafter"/>
</dbReference>
<dbReference type="CDD" id="cd14688">
    <property type="entry name" value="bZIP_YAP"/>
    <property type="match status" value="1"/>
</dbReference>
<dbReference type="InterPro" id="IPR018287">
    <property type="entry name" value="Hap4_TF_heteromerisation"/>
</dbReference>
<evidence type="ECO:0000313" key="6">
    <source>
        <dbReference type="Proteomes" id="UP001165120"/>
    </source>
</evidence>
<dbReference type="Pfam" id="PF10297">
    <property type="entry name" value="Hap4_Hap_bind"/>
    <property type="match status" value="1"/>
</dbReference>
<gene>
    <name evidence="5" type="ORF">Cboi02_000131200</name>
</gene>
<dbReference type="GO" id="GO:0000976">
    <property type="term" value="F:transcription cis-regulatory region binding"/>
    <property type="evidence" value="ECO:0007669"/>
    <property type="project" value="InterPro"/>
</dbReference>
<feature type="compositionally biased region" description="Low complexity" evidence="3">
    <location>
        <begin position="257"/>
        <end position="269"/>
    </location>
</feature>
<comment type="caution">
    <text evidence="5">The sequence shown here is derived from an EMBL/GenBank/DDBJ whole genome shotgun (WGS) entry which is preliminary data.</text>
</comment>
<sequence>MSSITPCSPTANISPAPSAISHKEIKSNPSKITKIITSKEWVLPPRPKPGRKPSAEAPATKRKAQNRAAQRAFRERRANRVSELETQLLDLEREKSINEGLLTNQVKSLQKENESIKKMMDEMKSTMDLLKRQFMSAKPPRSPINKGSPNSAPSPRNSSSAVTTPSSNTPILNKRKSSVHKPNSNRKSFDINNKLSPLSSVTQIAPKTPNENDDSDISQAASAIVNFKNTSRNGSISSAASSSSKNFKPNYSLQEISPASSNVSSQSPQYMNNDSASNVNITNDSNNKEINRSKIYTVKEMDASDVQSPGGSTDINSNGTKEPFMKFTTENDDKCGICTKDECICESIGIKHDSTQQNVDSFQEKPELLFGNFEPQAAVPLKRRKENPNTSSSLSSFANNNLQEVDFTYLFNGSASGNSVRSTSTVSVNNDMANNNNYVSKFKKMPKLQSKDGSNSIMANNDSLFKSPSNGFGQNDAINDTTMNDADLIAPEDQCGFCSEDTPCVCREIAKQRELTQLKDNMITNEINDFSSENMDNKNSANENTVQIKLRDPANNNSNETKDSDIYTCTGNPGTCLQCQKDPMSTLFCTTIAQQSKQQEVEEDKEKIKEKEIQQEIQKEMEIEITSSMMEESKELPVSRSLSQSMETTGSSTPSTPFSNPPLLTASNLPKFSSFSSVSSMTNTPLPSFARTSSVTSLPALSELEINNPGKHFIPCSDAYKTLSRHANFRSAAFNKIINNLNTKGMFVEVESVVNCLRELDRNFGNN</sequence>
<feature type="domain" description="BZIP" evidence="4">
    <location>
        <begin position="61"/>
        <end position="76"/>
    </location>
</feature>
<dbReference type="InterPro" id="IPR046347">
    <property type="entry name" value="bZIP_sf"/>
</dbReference>
<reference evidence="5" key="1">
    <citation type="submission" date="2023-04" db="EMBL/GenBank/DDBJ databases">
        <title>Candida boidinii NBRC 10035.</title>
        <authorList>
            <person name="Ichikawa N."/>
            <person name="Sato H."/>
            <person name="Tonouchi N."/>
        </authorList>
    </citation>
    <scope>NUCLEOTIDE SEQUENCE</scope>
    <source>
        <strain evidence="5">NBRC 10035</strain>
    </source>
</reference>
<dbReference type="AlphaFoldDB" id="A0A9W6W8A2"/>
<feature type="compositionally biased region" description="Low complexity" evidence="3">
    <location>
        <begin position="148"/>
        <end position="161"/>
    </location>
</feature>
<dbReference type="EMBL" id="BSXN01000296">
    <property type="protein sequence ID" value="GME67980.1"/>
    <property type="molecule type" value="Genomic_DNA"/>
</dbReference>
<dbReference type="PANTHER" id="PTHR40621:SF7">
    <property type="entry name" value="BZIP DOMAIN-CONTAINING PROTEIN"/>
    <property type="match status" value="1"/>
</dbReference>
<dbReference type="InterPro" id="IPR050936">
    <property type="entry name" value="AP-1-like"/>
</dbReference>
<dbReference type="GO" id="GO:0001228">
    <property type="term" value="F:DNA-binding transcription activator activity, RNA polymerase II-specific"/>
    <property type="evidence" value="ECO:0007669"/>
    <property type="project" value="TreeGrafter"/>
</dbReference>
<evidence type="ECO:0000256" key="2">
    <source>
        <dbReference type="ARBA" id="ARBA00023242"/>
    </source>
</evidence>
<dbReference type="PANTHER" id="PTHR40621">
    <property type="entry name" value="TRANSCRIPTION FACTOR KAPC-RELATED"/>
    <property type="match status" value="1"/>
</dbReference>
<feature type="compositionally biased region" description="Low complexity" evidence="3">
    <location>
        <begin position="648"/>
        <end position="661"/>
    </location>
</feature>
<feature type="region of interest" description="Disordered" evidence="3">
    <location>
        <begin position="257"/>
        <end position="292"/>
    </location>
</feature>
<feature type="compositionally biased region" description="Polar residues" evidence="3">
    <location>
        <begin position="180"/>
        <end position="195"/>
    </location>
</feature>
<feature type="compositionally biased region" description="Polar residues" evidence="3">
    <location>
        <begin position="530"/>
        <end position="547"/>
    </location>
</feature>
<name>A0A9W6W8A2_CANBO</name>
<proteinExistence type="predicted"/>
<feature type="compositionally biased region" description="Polar residues" evidence="3">
    <location>
        <begin position="162"/>
        <end position="171"/>
    </location>
</feature>
<feature type="region of interest" description="Disordered" evidence="3">
    <location>
        <begin position="1"/>
        <end position="78"/>
    </location>
</feature>
<feature type="region of interest" description="Disordered" evidence="3">
    <location>
        <begin position="530"/>
        <end position="562"/>
    </location>
</feature>
<comment type="subcellular location">
    <subcellularLocation>
        <location evidence="1">Nucleus</location>
    </subcellularLocation>
</comment>
<feature type="region of interest" description="Disordered" evidence="3">
    <location>
        <begin position="631"/>
        <end position="661"/>
    </location>
</feature>
<dbReference type="Proteomes" id="UP001165120">
    <property type="component" value="Unassembled WGS sequence"/>
</dbReference>
<dbReference type="Gene3D" id="1.20.5.170">
    <property type="match status" value="1"/>
</dbReference>
<dbReference type="SUPFAM" id="SSF57959">
    <property type="entry name" value="Leucine zipper domain"/>
    <property type="match status" value="1"/>
</dbReference>
<evidence type="ECO:0000256" key="3">
    <source>
        <dbReference type="SAM" id="MobiDB-lite"/>
    </source>
</evidence>
<feature type="region of interest" description="Disordered" evidence="3">
    <location>
        <begin position="136"/>
        <end position="195"/>
    </location>
</feature>
<keyword evidence="2" id="KW-0539">Nucleus</keyword>
<dbReference type="PROSITE" id="PS00036">
    <property type="entry name" value="BZIP_BASIC"/>
    <property type="match status" value="1"/>
</dbReference>
<dbReference type="SMART" id="SM00338">
    <property type="entry name" value="BRLZ"/>
    <property type="match status" value="1"/>
</dbReference>
<evidence type="ECO:0000313" key="5">
    <source>
        <dbReference type="EMBL" id="GME67980.1"/>
    </source>
</evidence>
<keyword evidence="6" id="KW-1185">Reference proteome</keyword>
<feature type="compositionally biased region" description="Polar residues" evidence="3">
    <location>
        <begin position="270"/>
        <end position="285"/>
    </location>
</feature>
<feature type="compositionally biased region" description="Polar residues" evidence="3">
    <location>
        <begin position="1"/>
        <end position="15"/>
    </location>
</feature>
<accession>A0A9W6W8A2</accession>
<evidence type="ECO:0000256" key="1">
    <source>
        <dbReference type="ARBA" id="ARBA00004123"/>
    </source>
</evidence>
<evidence type="ECO:0000259" key="4">
    <source>
        <dbReference type="PROSITE" id="PS00036"/>
    </source>
</evidence>
<organism evidence="5 6">
    <name type="scientific">Candida boidinii</name>
    <name type="common">Yeast</name>
    <dbReference type="NCBI Taxonomy" id="5477"/>
    <lineage>
        <taxon>Eukaryota</taxon>
        <taxon>Fungi</taxon>
        <taxon>Dikarya</taxon>
        <taxon>Ascomycota</taxon>
        <taxon>Saccharomycotina</taxon>
        <taxon>Pichiomycetes</taxon>
        <taxon>Pichiales</taxon>
        <taxon>Pichiaceae</taxon>
        <taxon>Ogataea</taxon>
        <taxon>Ogataea/Candida clade</taxon>
    </lineage>
</organism>